<dbReference type="EMBL" id="MNAD01000635">
    <property type="protein sequence ID" value="OJT11486.1"/>
    <property type="molecule type" value="Genomic_DNA"/>
</dbReference>
<keyword evidence="2" id="KW-1185">Reference proteome</keyword>
<dbReference type="Proteomes" id="UP000184267">
    <property type="component" value="Unassembled WGS sequence"/>
</dbReference>
<gene>
    <name evidence="1" type="ORF">TRAPUB_12038</name>
</gene>
<accession>A0A1M2VVD4</accession>
<comment type="caution">
    <text evidence="1">The sequence shown here is derived from an EMBL/GenBank/DDBJ whole genome shotgun (WGS) entry which is preliminary data.</text>
</comment>
<evidence type="ECO:0000313" key="1">
    <source>
        <dbReference type="EMBL" id="OJT11486.1"/>
    </source>
</evidence>
<name>A0A1M2VVD4_TRAPU</name>
<protein>
    <submittedName>
        <fullName evidence="1">Uncharacterized protein</fullName>
    </submittedName>
</protein>
<dbReference type="AlphaFoldDB" id="A0A1M2VVD4"/>
<proteinExistence type="predicted"/>
<organism evidence="1 2">
    <name type="scientific">Trametes pubescens</name>
    <name type="common">White-rot fungus</name>
    <dbReference type="NCBI Taxonomy" id="154538"/>
    <lineage>
        <taxon>Eukaryota</taxon>
        <taxon>Fungi</taxon>
        <taxon>Dikarya</taxon>
        <taxon>Basidiomycota</taxon>
        <taxon>Agaricomycotina</taxon>
        <taxon>Agaricomycetes</taxon>
        <taxon>Polyporales</taxon>
        <taxon>Polyporaceae</taxon>
        <taxon>Trametes</taxon>
    </lineage>
</organism>
<sequence length="69" mass="7471">MRECGDGVLPESEDLPDLEEAVGEDIPDHIRGLSQNNEAMVRSAEDPRQAILSDASKLVVGLLTRDALL</sequence>
<evidence type="ECO:0000313" key="2">
    <source>
        <dbReference type="Proteomes" id="UP000184267"/>
    </source>
</evidence>
<reference evidence="1 2" key="1">
    <citation type="submission" date="2016-10" db="EMBL/GenBank/DDBJ databases">
        <title>Genome sequence of the basidiomycete white-rot fungus Trametes pubescens.</title>
        <authorList>
            <person name="Makela M.R."/>
            <person name="Granchi Z."/>
            <person name="Peng M."/>
            <person name="De Vries R.P."/>
            <person name="Grigoriev I."/>
            <person name="Riley R."/>
            <person name="Hilden K."/>
        </authorList>
    </citation>
    <scope>NUCLEOTIDE SEQUENCE [LARGE SCALE GENOMIC DNA]</scope>
    <source>
        <strain evidence="1 2">FBCC735</strain>
    </source>
</reference>